<reference evidence="3" key="1">
    <citation type="submission" date="2025-08" db="UniProtKB">
        <authorList>
            <consortium name="RefSeq"/>
        </authorList>
    </citation>
    <scope>IDENTIFICATION</scope>
</reference>
<dbReference type="InterPro" id="IPR011333">
    <property type="entry name" value="SKP1/BTB/POZ_sf"/>
</dbReference>
<evidence type="ECO:0000313" key="2">
    <source>
        <dbReference type="Proteomes" id="UP000694915"/>
    </source>
</evidence>
<evidence type="ECO:0000259" key="1">
    <source>
        <dbReference type="PROSITE" id="PS50097"/>
    </source>
</evidence>
<dbReference type="PROSITE" id="PS50097">
    <property type="entry name" value="BTB"/>
    <property type="match status" value="1"/>
</dbReference>
<dbReference type="RefSeq" id="XP_026634354.1">
    <property type="nucleotide sequence ID" value="XM_026778553.1"/>
</dbReference>
<organism evidence="2 3">
    <name type="scientific">Microtus ochrogaster</name>
    <name type="common">Prairie vole</name>
    <dbReference type="NCBI Taxonomy" id="79684"/>
    <lineage>
        <taxon>Eukaryota</taxon>
        <taxon>Metazoa</taxon>
        <taxon>Chordata</taxon>
        <taxon>Craniata</taxon>
        <taxon>Vertebrata</taxon>
        <taxon>Euteleostomi</taxon>
        <taxon>Mammalia</taxon>
        <taxon>Eutheria</taxon>
        <taxon>Euarchontoglires</taxon>
        <taxon>Glires</taxon>
        <taxon>Rodentia</taxon>
        <taxon>Myomorpha</taxon>
        <taxon>Muroidea</taxon>
        <taxon>Cricetidae</taxon>
        <taxon>Arvicolinae</taxon>
        <taxon>Microtus</taxon>
    </lineage>
</organism>
<dbReference type="Gene3D" id="3.30.710.10">
    <property type="entry name" value="Potassium Channel Kv1.1, Chain A"/>
    <property type="match status" value="1"/>
</dbReference>
<keyword evidence="2" id="KW-1185">Reference proteome</keyword>
<dbReference type="GeneID" id="113455906"/>
<sequence>MLQGCGIDLKTQQEGAMEMENTAASTRFHQPHMERKMSAMTCEIFNELRLEGKLCDVVIKVNGLEFNAHKNILCSCSSYFRYNRGPS</sequence>
<dbReference type="Pfam" id="PF00651">
    <property type="entry name" value="BTB"/>
    <property type="match status" value="1"/>
</dbReference>
<feature type="domain" description="BTB" evidence="1">
    <location>
        <begin position="55"/>
        <end position="81"/>
    </location>
</feature>
<dbReference type="Proteomes" id="UP000694915">
    <property type="component" value="Unplaced"/>
</dbReference>
<gene>
    <name evidence="3" type="primary">LOC113455906</name>
</gene>
<dbReference type="PANTHER" id="PTHR46105:SF28">
    <property type="entry name" value="ZINC FINGER PROTEIN 37-LIKE"/>
    <property type="match status" value="1"/>
</dbReference>
<proteinExistence type="predicted"/>
<dbReference type="SUPFAM" id="SSF54695">
    <property type="entry name" value="POZ domain"/>
    <property type="match status" value="1"/>
</dbReference>
<dbReference type="InterPro" id="IPR000210">
    <property type="entry name" value="BTB/POZ_dom"/>
</dbReference>
<dbReference type="InterPro" id="IPR050457">
    <property type="entry name" value="ZnFinger_BTB_dom_contain"/>
</dbReference>
<name>A0ABM1TX92_MICOH</name>
<dbReference type="PANTHER" id="PTHR46105">
    <property type="entry name" value="AGAP004733-PA"/>
    <property type="match status" value="1"/>
</dbReference>
<evidence type="ECO:0000313" key="3">
    <source>
        <dbReference type="RefSeq" id="XP_026634354.1"/>
    </source>
</evidence>
<accession>A0ABM1TX92</accession>
<protein>
    <submittedName>
        <fullName evidence="3">Kelch-like protein 10</fullName>
    </submittedName>
</protein>